<feature type="transmembrane region" description="Helical" evidence="2">
    <location>
        <begin position="20"/>
        <end position="40"/>
    </location>
</feature>
<gene>
    <name evidence="3" type="ORF">FHX46_002162</name>
</gene>
<name>A0ABX0SRQ0_9PSEU</name>
<sequence>MGVEATVRDVGGSGYWGLPLPAFLVICVGLVLLPILVLLVGPRLLKGRAAAPHRTPGPAELGFLAGGPMRAIDAALADLLERQRVRVSYAGRLTTTGDRPPADELGAAVWTSVHHERGAATLHTVRAALRGGTVLDVARERLAEAGLLVEQGPLKNIRRLAAVLMAAVAVVAFTSFPGGGFLLALAPAAILWAVTGLPGRRPPRTRTGDEVVRSASGTSAAQAVALGGLTRYPDRKIAEALDGAPAPRPQKSRGSAGAPRRSSRGASSCGSSSSCSSSCGGNSCGGGSSCGGSSCGGGGCGGGGGD</sequence>
<evidence type="ECO:0000313" key="3">
    <source>
        <dbReference type="EMBL" id="NIH79632.1"/>
    </source>
</evidence>
<protein>
    <submittedName>
        <fullName evidence="3">Uncharacterized protein (TIGR04222 family)</fullName>
    </submittedName>
</protein>
<keyword evidence="2" id="KW-1133">Transmembrane helix</keyword>
<keyword evidence="2" id="KW-0812">Transmembrane</keyword>
<evidence type="ECO:0000313" key="4">
    <source>
        <dbReference type="Proteomes" id="UP000754495"/>
    </source>
</evidence>
<feature type="transmembrane region" description="Helical" evidence="2">
    <location>
        <begin position="157"/>
        <end position="174"/>
    </location>
</feature>
<reference evidence="3 4" key="1">
    <citation type="submission" date="2020-03" db="EMBL/GenBank/DDBJ databases">
        <title>Sequencing the genomes of 1000 actinobacteria strains.</title>
        <authorList>
            <person name="Klenk H.-P."/>
        </authorList>
    </citation>
    <scope>NUCLEOTIDE SEQUENCE [LARGE SCALE GENOMIC DNA]</scope>
    <source>
        <strain evidence="3 4">DSM 45668</strain>
    </source>
</reference>
<feature type="compositionally biased region" description="Low complexity" evidence="1">
    <location>
        <begin position="252"/>
        <end position="281"/>
    </location>
</feature>
<proteinExistence type="predicted"/>
<accession>A0ABX0SRQ0</accession>
<keyword evidence="4" id="KW-1185">Reference proteome</keyword>
<feature type="region of interest" description="Disordered" evidence="1">
    <location>
        <begin position="240"/>
        <end position="306"/>
    </location>
</feature>
<feature type="compositionally biased region" description="Gly residues" evidence="1">
    <location>
        <begin position="282"/>
        <end position="306"/>
    </location>
</feature>
<dbReference type="InterPro" id="IPR026467">
    <property type="entry name" value="Ser/Gly_Cys_C_dom"/>
</dbReference>
<dbReference type="Proteomes" id="UP000754495">
    <property type="component" value="Unassembled WGS sequence"/>
</dbReference>
<evidence type="ECO:0000256" key="1">
    <source>
        <dbReference type="SAM" id="MobiDB-lite"/>
    </source>
</evidence>
<feature type="region of interest" description="Disordered" evidence="1">
    <location>
        <begin position="197"/>
        <end position="216"/>
    </location>
</feature>
<evidence type="ECO:0000256" key="2">
    <source>
        <dbReference type="SAM" id="Phobius"/>
    </source>
</evidence>
<keyword evidence="2" id="KW-0472">Membrane</keyword>
<organism evidence="3 4">
    <name type="scientific">Amycolatopsis viridis</name>
    <dbReference type="NCBI Taxonomy" id="185678"/>
    <lineage>
        <taxon>Bacteria</taxon>
        <taxon>Bacillati</taxon>
        <taxon>Actinomycetota</taxon>
        <taxon>Actinomycetes</taxon>
        <taxon>Pseudonocardiales</taxon>
        <taxon>Pseudonocardiaceae</taxon>
        <taxon>Amycolatopsis</taxon>
    </lineage>
</organism>
<dbReference type="EMBL" id="JAANOU010000001">
    <property type="protein sequence ID" value="NIH79632.1"/>
    <property type="molecule type" value="Genomic_DNA"/>
</dbReference>
<comment type="caution">
    <text evidence="3">The sequence shown here is derived from an EMBL/GenBank/DDBJ whole genome shotgun (WGS) entry which is preliminary data.</text>
</comment>
<dbReference type="RefSeq" id="WP_208400100.1">
    <property type="nucleotide sequence ID" value="NZ_JAANOU010000001.1"/>
</dbReference>
<dbReference type="NCBIfam" id="TIGR04222">
    <property type="entry name" value="near_uncomplex"/>
    <property type="match status" value="1"/>
</dbReference>